<feature type="site" description="Transition state stabilizer" evidence="5">
    <location>
        <position position="256"/>
    </location>
</feature>
<feature type="chain" id="PRO_5030915050" evidence="7">
    <location>
        <begin position="30"/>
        <end position="486"/>
    </location>
</feature>
<protein>
    <submittedName>
        <fullName evidence="8">Glycoside hydrolase family 68 protein</fullName>
    </submittedName>
</protein>
<keyword evidence="8" id="KW-0378">Hydrolase</keyword>
<comment type="caution">
    <text evidence="8">The sequence shown here is derived from an EMBL/GenBank/DDBJ whole genome shotgun (WGS) entry which is preliminary data.</text>
</comment>
<feature type="binding site" evidence="3">
    <location>
        <begin position="255"/>
        <end position="256"/>
    </location>
    <ligand>
        <name>substrate</name>
    </ligand>
</feature>
<dbReference type="RefSeq" id="WP_155113815.1">
    <property type="nucleotide sequence ID" value="NZ_WMIB01000026.1"/>
</dbReference>
<feature type="binding site" evidence="3">
    <location>
        <position position="94"/>
    </location>
    <ligand>
        <name>substrate</name>
    </ligand>
</feature>
<evidence type="ECO:0000313" key="8">
    <source>
        <dbReference type="EMBL" id="MTH55318.1"/>
    </source>
</evidence>
<gene>
    <name evidence="8" type="ORF">GKZ89_18140</name>
</gene>
<evidence type="ECO:0000256" key="5">
    <source>
        <dbReference type="PIRSR" id="PIRSR603469-4"/>
    </source>
</evidence>
<feature type="binding site" evidence="4">
    <location>
        <position position="348"/>
    </location>
    <ligand>
        <name>Ca(2+)</name>
        <dbReference type="ChEBI" id="CHEBI:29108"/>
        <label>1</label>
    </ligand>
</feature>
<dbReference type="InterPro" id="IPR023296">
    <property type="entry name" value="Glyco_hydro_beta-prop_sf"/>
</dbReference>
<dbReference type="AlphaFoldDB" id="A0A7X2V6R5"/>
<keyword evidence="7" id="KW-0732">Signal</keyword>
<proteinExistence type="inferred from homology"/>
<dbReference type="Gene3D" id="2.115.10.20">
    <property type="entry name" value="Glycosyl hydrolase domain, family 43"/>
    <property type="match status" value="1"/>
</dbReference>
<feature type="signal peptide" evidence="7">
    <location>
        <begin position="1"/>
        <end position="29"/>
    </location>
</feature>
<evidence type="ECO:0000256" key="1">
    <source>
        <dbReference type="ARBA" id="ARBA00006775"/>
    </source>
</evidence>
<feature type="binding site" evidence="4">
    <location>
        <position position="281"/>
    </location>
    <ligand>
        <name>Ca(2+)</name>
        <dbReference type="ChEBI" id="CHEBI:29108"/>
        <label>1</label>
    </ligand>
</feature>
<dbReference type="OrthoDB" id="2210426at2"/>
<feature type="binding site" evidence="3">
    <location>
        <position position="172"/>
    </location>
    <ligand>
        <name>substrate</name>
    </ligand>
</feature>
<dbReference type="CDD" id="cd08997">
    <property type="entry name" value="GH68"/>
    <property type="match status" value="1"/>
</dbReference>
<keyword evidence="4" id="KW-0106">Calcium</keyword>
<evidence type="ECO:0000256" key="2">
    <source>
        <dbReference type="PIRSR" id="PIRSR603469-1"/>
    </source>
</evidence>
<dbReference type="GO" id="GO:0050053">
    <property type="term" value="F:levansucrase activity"/>
    <property type="evidence" value="ECO:0007669"/>
    <property type="project" value="InterPro"/>
</dbReference>
<evidence type="ECO:0000313" key="9">
    <source>
        <dbReference type="Proteomes" id="UP000434639"/>
    </source>
</evidence>
<dbReference type="SUPFAM" id="SSF75005">
    <property type="entry name" value="Arabinanase/levansucrase/invertase"/>
    <property type="match status" value="1"/>
</dbReference>
<dbReference type="Proteomes" id="UP000434639">
    <property type="component" value="Unassembled WGS sequence"/>
</dbReference>
<organism evidence="8 9">
    <name type="scientific">Metabacillus mangrovi</name>
    <dbReference type="NCBI Taxonomy" id="1491830"/>
    <lineage>
        <taxon>Bacteria</taxon>
        <taxon>Bacillati</taxon>
        <taxon>Bacillota</taxon>
        <taxon>Bacilli</taxon>
        <taxon>Bacillales</taxon>
        <taxon>Bacillaceae</taxon>
        <taxon>Metabacillus</taxon>
    </lineage>
</organism>
<keyword evidence="9" id="KW-1185">Reference proteome</keyword>
<name>A0A7X2V6R5_9BACI</name>
<feature type="active site" description="Nucleophile" evidence="2">
    <location>
        <position position="95"/>
    </location>
</feature>
<comment type="cofactor">
    <cofactor evidence="4">
        <name>Ca(2+)</name>
        <dbReference type="ChEBI" id="CHEBI:29108"/>
    </cofactor>
</comment>
<comment type="similarity">
    <text evidence="1 6">Belongs to the glycosyl hydrolase 68 family.</text>
</comment>
<evidence type="ECO:0000256" key="7">
    <source>
        <dbReference type="SAM" id="SignalP"/>
    </source>
</evidence>
<reference evidence="8 9" key="1">
    <citation type="journal article" date="2017" name="Int. J. Syst. Evol. Microbiol.">
        <title>Bacillus mangrovi sp. nov., isolated from a sediment sample from a mangrove forest.</title>
        <authorList>
            <person name="Gupta V."/>
            <person name="Singh P.K."/>
            <person name="Korpole S."/>
            <person name="Tanuku N.R.S."/>
            <person name="Pinnaka A.K."/>
        </authorList>
    </citation>
    <scope>NUCLEOTIDE SEQUENCE [LARGE SCALE GENOMIC DNA]</scope>
    <source>
        <strain evidence="8 9">KCTC 33872</strain>
    </source>
</reference>
<dbReference type="InterPro" id="IPR003469">
    <property type="entry name" value="Glyco_hydro_68"/>
</dbReference>
<feature type="binding site" evidence="3">
    <location>
        <begin position="349"/>
        <end position="351"/>
    </location>
    <ligand>
        <name>substrate</name>
    </ligand>
</feature>
<keyword evidence="4" id="KW-0479">Metal-binding</keyword>
<feature type="binding site" evidence="4">
    <location>
        <position position="250"/>
    </location>
    <ligand>
        <name>Ca(2+)</name>
        <dbReference type="ChEBI" id="CHEBI:29108"/>
        <label>1</label>
    </ligand>
</feature>
<dbReference type="GO" id="GO:0009758">
    <property type="term" value="P:carbohydrate utilization"/>
    <property type="evidence" value="ECO:0007669"/>
    <property type="project" value="InterPro"/>
</dbReference>
<sequence>MNIQTFLKRTTVYTLTSALLLGGGAQALAQEPKEQNKTYGQGELTREDMGKIPGQIANDKERYTVPQFDASTIKNIPSATGYDKDGNKIKLDVWDTWPLANADGTVADYKGYDIVFGLAGDPKDANDTSIYMFYKKKGDESIEAWKNAGKVFANDKINPNDPHLKNKDQEWSGSAVMTEEGELRLFYTNRSDREAGKQTLTTAQVNLSQPESGELQVDGVSDHKSIFDGDGELYQTISQFVEAGGNESGDNHTLRDPHYIEENGKKYLVFEANTGTETGYQGEESLFNRAYYGGSKSFYEEEKAKLMNSENKKTAELANGAMGIIEINDDFTFKKAEKPLVTSNTVTDEIERPNIFKHEGKWYLFTDTRGAKMTIDGVEKEDIYMLGYVADSLNGKFKPLNETGIVLHHDLDPNDVTFNYAHYAIPQKSGDDFVITSYMTNRGFFEDRKSTFAPSFLLNIQDDKTSVVKDSILEQGQLEVRSKDEE</sequence>
<evidence type="ECO:0000256" key="6">
    <source>
        <dbReference type="RuleBase" id="RU361220"/>
    </source>
</evidence>
<dbReference type="GO" id="GO:0016787">
    <property type="term" value="F:hydrolase activity"/>
    <property type="evidence" value="ECO:0007669"/>
    <property type="project" value="UniProtKB-KW"/>
</dbReference>
<accession>A0A7X2V6R5</accession>
<dbReference type="Pfam" id="PF02435">
    <property type="entry name" value="Glyco_hydro_68"/>
    <property type="match status" value="1"/>
</dbReference>
<evidence type="ECO:0000256" key="4">
    <source>
        <dbReference type="PIRSR" id="PIRSR603469-3"/>
    </source>
</evidence>
<feature type="binding site" evidence="3">
    <location>
        <position position="369"/>
    </location>
    <ligand>
        <name>substrate</name>
    </ligand>
</feature>
<dbReference type="GO" id="GO:0046872">
    <property type="term" value="F:metal ion binding"/>
    <property type="evidence" value="ECO:0007669"/>
    <property type="project" value="UniProtKB-KW"/>
</dbReference>
<dbReference type="EMBL" id="WMIB01000026">
    <property type="protein sequence ID" value="MTH55318.1"/>
    <property type="molecule type" value="Genomic_DNA"/>
</dbReference>
<evidence type="ECO:0000256" key="3">
    <source>
        <dbReference type="PIRSR" id="PIRSR603469-2"/>
    </source>
</evidence>
<feature type="active site" description="Proton donor/acceptor" evidence="2">
    <location>
        <position position="351"/>
    </location>
</feature>
<feature type="binding site" evidence="4">
    <location>
        <position position="319"/>
    </location>
    <ligand>
        <name>Ca(2+)</name>
        <dbReference type="ChEBI" id="CHEBI:29108"/>
        <label>1</label>
    </ligand>
</feature>